<dbReference type="Proteomes" id="UP000324800">
    <property type="component" value="Unassembled WGS sequence"/>
</dbReference>
<dbReference type="EMBL" id="SNRW01005087">
    <property type="protein sequence ID" value="KAA6385826.1"/>
    <property type="molecule type" value="Genomic_DNA"/>
</dbReference>
<evidence type="ECO:0000313" key="2">
    <source>
        <dbReference type="Proteomes" id="UP000324800"/>
    </source>
</evidence>
<sequence length="82" mass="9262">MSSQAGDNTRGLQISAEGNTLIFNGQVIAGTCAAVGSVNYSQGNPILWGYKQYWNRWRILQQWNYCILEIPRIIIRSQILSD</sequence>
<accession>A0A5J4VUK0</accession>
<gene>
    <name evidence="1" type="ORF">EZS28_018648</name>
</gene>
<proteinExistence type="predicted"/>
<organism evidence="1 2">
    <name type="scientific">Streblomastix strix</name>
    <dbReference type="NCBI Taxonomy" id="222440"/>
    <lineage>
        <taxon>Eukaryota</taxon>
        <taxon>Metamonada</taxon>
        <taxon>Preaxostyla</taxon>
        <taxon>Oxymonadida</taxon>
        <taxon>Streblomastigidae</taxon>
        <taxon>Streblomastix</taxon>
    </lineage>
</organism>
<comment type="caution">
    <text evidence="1">The sequence shown here is derived from an EMBL/GenBank/DDBJ whole genome shotgun (WGS) entry which is preliminary data.</text>
</comment>
<protein>
    <submittedName>
        <fullName evidence="1">Uncharacterized protein</fullName>
    </submittedName>
</protein>
<reference evidence="1 2" key="1">
    <citation type="submission" date="2019-03" db="EMBL/GenBank/DDBJ databases">
        <title>Single cell metagenomics reveals metabolic interactions within the superorganism composed of flagellate Streblomastix strix and complex community of Bacteroidetes bacteria on its surface.</title>
        <authorList>
            <person name="Treitli S.C."/>
            <person name="Kolisko M."/>
            <person name="Husnik F."/>
            <person name="Keeling P."/>
            <person name="Hampl V."/>
        </authorList>
    </citation>
    <scope>NUCLEOTIDE SEQUENCE [LARGE SCALE GENOMIC DNA]</scope>
    <source>
        <strain evidence="1">ST1C</strain>
    </source>
</reference>
<dbReference type="AlphaFoldDB" id="A0A5J4VUK0"/>
<evidence type="ECO:0000313" key="1">
    <source>
        <dbReference type="EMBL" id="KAA6385826.1"/>
    </source>
</evidence>
<name>A0A5J4VUK0_9EUKA</name>